<sequence length="372" mass="38294">MDERWAVGLMTGTALDGNVDVALLKTDGDDILALGAQALEPYPAEVTRLLRQAMAEAAAWNFTGPEPTIFRQAEEALTRAQAAAVMAVLGRESIDPAKVSVIGFHGQTVLHRAATSARIGASRQLGDGMLMARLTGIATVNDFRGADIAAGGQGAPLAPVYHRALLRHIGAGAGSALLNLGGVGNITWCAPDGTLHAFDTGPANAPLDDWISGHTGQAMDRDGAIAAAGIVDERRLARLAAHPYLSAPYPKSLDRNDFTSALAEGLSLADGAALLSAFPAACVAAGLKLLPGRVERIVVSGGGRKNPVIMREIASRCGVEAVDADAVGLRGDAVEAECFALLAVRSLRGLPLSFPGTTGVPHPMTGGVLSRP</sequence>
<dbReference type="UniPathway" id="UPA00544"/>
<dbReference type="EMBL" id="JRFJ01000002">
    <property type="protein sequence ID" value="KHJ54907.1"/>
    <property type="molecule type" value="Genomic_DNA"/>
</dbReference>
<keyword evidence="2" id="KW-0547">Nucleotide-binding</keyword>
<comment type="function">
    <text evidence="2">Catalyzes the specific phosphorylation of 1,6-anhydro-N-acetylmuramic acid (anhMurNAc) with the simultaneous cleavage of the 1,6-anhydro ring, generating MurNAc-6-P. Is required for the utilization of anhMurNAc either imported from the medium or derived from its own cell wall murein, and thus plays a role in cell wall recycling.</text>
</comment>
<keyword evidence="1 2" id="KW-0119">Carbohydrate metabolism</keyword>
<dbReference type="Proteomes" id="UP000030826">
    <property type="component" value="Unassembled WGS sequence"/>
</dbReference>
<reference evidence="3 4" key="1">
    <citation type="submission" date="2014-09" db="EMBL/GenBank/DDBJ databases">
        <title>Isolation and characterization of Aurantimonas altamirensis ON-56566 from clinical sample following a dog bite.</title>
        <authorList>
            <person name="Eshaghi A."/>
            <person name="Li A."/>
            <person name="Shahinas D."/>
            <person name="Bahn P."/>
            <person name="Kus J.V."/>
            <person name="Patel S.N."/>
        </authorList>
    </citation>
    <scope>NUCLEOTIDE SEQUENCE [LARGE SCALE GENOMIC DNA]</scope>
    <source>
        <strain evidence="3 4">ON-56566</strain>
    </source>
</reference>
<dbReference type="SUPFAM" id="SSF53067">
    <property type="entry name" value="Actin-like ATPase domain"/>
    <property type="match status" value="1"/>
</dbReference>
<keyword evidence="2 3" id="KW-0418">Kinase</keyword>
<evidence type="ECO:0000313" key="3">
    <source>
        <dbReference type="EMBL" id="KHJ54907.1"/>
    </source>
</evidence>
<dbReference type="NCBIfam" id="NF007141">
    <property type="entry name" value="PRK09585.1-5"/>
    <property type="match status" value="1"/>
</dbReference>
<dbReference type="OrthoDB" id="9763949at2"/>
<dbReference type="GO" id="GO:0009254">
    <property type="term" value="P:peptidoglycan turnover"/>
    <property type="evidence" value="ECO:0007669"/>
    <property type="project" value="UniProtKB-UniRule"/>
</dbReference>
<evidence type="ECO:0000256" key="2">
    <source>
        <dbReference type="HAMAP-Rule" id="MF_01270"/>
    </source>
</evidence>
<keyword evidence="2" id="KW-0067">ATP-binding</keyword>
<dbReference type="GO" id="GO:0006040">
    <property type="term" value="P:amino sugar metabolic process"/>
    <property type="evidence" value="ECO:0007669"/>
    <property type="project" value="InterPro"/>
</dbReference>
<organism evidence="3 4">
    <name type="scientific">Aureimonas altamirensis</name>
    <dbReference type="NCBI Taxonomy" id="370622"/>
    <lineage>
        <taxon>Bacteria</taxon>
        <taxon>Pseudomonadati</taxon>
        <taxon>Pseudomonadota</taxon>
        <taxon>Alphaproteobacteria</taxon>
        <taxon>Hyphomicrobiales</taxon>
        <taxon>Aurantimonadaceae</taxon>
        <taxon>Aureimonas</taxon>
    </lineage>
</organism>
<dbReference type="Gene3D" id="3.30.420.40">
    <property type="match status" value="2"/>
</dbReference>
<dbReference type="EC" id="2.7.1.170" evidence="2"/>
<dbReference type="InterPro" id="IPR043129">
    <property type="entry name" value="ATPase_NBD"/>
</dbReference>
<evidence type="ECO:0000313" key="4">
    <source>
        <dbReference type="Proteomes" id="UP000030826"/>
    </source>
</evidence>
<dbReference type="HAMAP" id="MF_01270">
    <property type="entry name" value="AnhMurNAc_kinase"/>
    <property type="match status" value="1"/>
</dbReference>
<comment type="pathway">
    <text evidence="2">Amino-sugar metabolism; 1,6-anhydro-N-acetylmuramate degradation.</text>
</comment>
<dbReference type="PANTHER" id="PTHR30605">
    <property type="entry name" value="ANHYDRO-N-ACETYLMURAMIC ACID KINASE"/>
    <property type="match status" value="1"/>
</dbReference>
<dbReference type="InterPro" id="IPR005338">
    <property type="entry name" value="Anhydro_N_Ac-Mur_kinase"/>
</dbReference>
<proteinExistence type="inferred from homology"/>
<dbReference type="GO" id="GO:0097175">
    <property type="term" value="P:1,6-anhydro-N-acetyl-beta-muramic acid catabolic process"/>
    <property type="evidence" value="ECO:0007669"/>
    <property type="project" value="UniProtKB-UniRule"/>
</dbReference>
<dbReference type="RefSeq" id="WP_039192075.1">
    <property type="nucleotide sequence ID" value="NZ_JRFJ01000002.1"/>
</dbReference>
<dbReference type="PANTHER" id="PTHR30605:SF0">
    <property type="entry name" value="ANHYDRO-N-ACETYLMURAMIC ACID KINASE"/>
    <property type="match status" value="1"/>
</dbReference>
<dbReference type="UniPathway" id="UPA00343"/>
<keyword evidence="2" id="KW-0808">Transferase</keyword>
<gene>
    <name evidence="2" type="primary">anmK</name>
    <name evidence="3" type="ORF">LA66_10150</name>
</gene>
<comment type="pathway">
    <text evidence="2">Cell wall biogenesis; peptidoglycan recycling.</text>
</comment>
<dbReference type="GO" id="GO:0005524">
    <property type="term" value="F:ATP binding"/>
    <property type="evidence" value="ECO:0007669"/>
    <property type="project" value="UniProtKB-UniRule"/>
</dbReference>
<accession>A0A0B1Q7L6</accession>
<dbReference type="AlphaFoldDB" id="A0A0B1Q7L6"/>
<comment type="caution">
    <text evidence="3">The sequence shown here is derived from an EMBL/GenBank/DDBJ whole genome shotgun (WGS) entry which is preliminary data.</text>
</comment>
<name>A0A0B1Q7L6_9HYPH</name>
<dbReference type="GO" id="GO:0016773">
    <property type="term" value="F:phosphotransferase activity, alcohol group as acceptor"/>
    <property type="evidence" value="ECO:0007669"/>
    <property type="project" value="UniProtKB-UniRule"/>
</dbReference>
<protein>
    <recommendedName>
        <fullName evidence="2">Anhydro-N-acetylmuramic acid kinase</fullName>
        <ecNumber evidence="2">2.7.1.170</ecNumber>
    </recommendedName>
    <alternativeName>
        <fullName evidence="2">AnhMurNAc kinase</fullName>
    </alternativeName>
</protein>
<dbReference type="GO" id="GO:0016301">
    <property type="term" value="F:kinase activity"/>
    <property type="evidence" value="ECO:0007669"/>
    <property type="project" value="UniProtKB-KW"/>
</dbReference>
<evidence type="ECO:0000256" key="1">
    <source>
        <dbReference type="ARBA" id="ARBA00023277"/>
    </source>
</evidence>
<dbReference type="STRING" id="370622.LA66_10150"/>
<comment type="similarity">
    <text evidence="2">Belongs to the anhydro-N-acetylmuramic acid kinase family.</text>
</comment>
<dbReference type="Pfam" id="PF03702">
    <property type="entry name" value="AnmK"/>
    <property type="match status" value="1"/>
</dbReference>
<comment type="catalytic activity">
    <reaction evidence="2">
        <text>1,6-anhydro-N-acetyl-beta-muramate + ATP + H2O = N-acetyl-D-muramate 6-phosphate + ADP + H(+)</text>
        <dbReference type="Rhea" id="RHEA:24952"/>
        <dbReference type="ChEBI" id="CHEBI:15377"/>
        <dbReference type="ChEBI" id="CHEBI:15378"/>
        <dbReference type="ChEBI" id="CHEBI:30616"/>
        <dbReference type="ChEBI" id="CHEBI:58690"/>
        <dbReference type="ChEBI" id="CHEBI:58722"/>
        <dbReference type="ChEBI" id="CHEBI:456216"/>
        <dbReference type="EC" id="2.7.1.170"/>
    </reaction>
</comment>
<comment type="caution">
    <text evidence="2">Lacks conserved residue(s) required for the propagation of feature annotation.</text>
</comment>